<dbReference type="AlphaFoldDB" id="A0A4Q2RER4"/>
<dbReference type="InterPro" id="IPR011008">
    <property type="entry name" value="Dimeric_a/b-barrel"/>
</dbReference>
<dbReference type="Proteomes" id="UP000289411">
    <property type="component" value="Unassembled WGS sequence"/>
</dbReference>
<proteinExistence type="predicted"/>
<sequence length="159" mass="18027">MAAARAIGHNDNVAFDDAWPALPPVGRDYQSTPKPDEMLIVVVAWSIVHGREQEFLTYWSEREAIDDRAGLIGEFLNRVRGDDEMPCATWRCSSDCSTFLNVGIWRSCAAFEQQLGAKIRNGKGPQPFEYEPRRRLFLGPERWRLGGSLLPIREHAAVR</sequence>
<accession>A0A4Q2RER4</accession>
<evidence type="ECO:0000313" key="1">
    <source>
        <dbReference type="EMBL" id="RYB03946.1"/>
    </source>
</evidence>
<evidence type="ECO:0000313" key="2">
    <source>
        <dbReference type="Proteomes" id="UP000289411"/>
    </source>
</evidence>
<organism evidence="1 2">
    <name type="scientific">Lichenibacterium ramalinae</name>
    <dbReference type="NCBI Taxonomy" id="2316527"/>
    <lineage>
        <taxon>Bacteria</taxon>
        <taxon>Pseudomonadati</taxon>
        <taxon>Pseudomonadota</taxon>
        <taxon>Alphaproteobacteria</taxon>
        <taxon>Hyphomicrobiales</taxon>
        <taxon>Lichenihabitantaceae</taxon>
        <taxon>Lichenibacterium</taxon>
    </lineage>
</organism>
<name>A0A4Q2RER4_9HYPH</name>
<dbReference type="RefSeq" id="WP_129220066.1">
    <property type="nucleotide sequence ID" value="NZ_QYBC01000012.1"/>
</dbReference>
<dbReference type="SUPFAM" id="SSF54909">
    <property type="entry name" value="Dimeric alpha+beta barrel"/>
    <property type="match status" value="1"/>
</dbReference>
<dbReference type="EMBL" id="QYBC01000012">
    <property type="protein sequence ID" value="RYB03946.1"/>
    <property type="molecule type" value="Genomic_DNA"/>
</dbReference>
<reference evidence="1 2" key="1">
    <citation type="submission" date="2018-09" db="EMBL/GenBank/DDBJ databases">
        <authorList>
            <person name="Grouzdev D.S."/>
            <person name="Krutkina M.S."/>
        </authorList>
    </citation>
    <scope>NUCLEOTIDE SEQUENCE [LARGE SCALE GENOMIC DNA]</scope>
    <source>
        <strain evidence="1 2">RmlP001</strain>
    </source>
</reference>
<reference evidence="1 2" key="2">
    <citation type="submission" date="2019-02" db="EMBL/GenBank/DDBJ databases">
        <title>'Lichenibacterium ramalinii' gen. nov. sp. nov., 'Lichenibacterium minor' gen. nov. sp. nov.</title>
        <authorList>
            <person name="Pankratov T."/>
        </authorList>
    </citation>
    <scope>NUCLEOTIDE SEQUENCE [LARGE SCALE GENOMIC DNA]</scope>
    <source>
        <strain evidence="1 2">RmlP001</strain>
    </source>
</reference>
<dbReference type="OrthoDB" id="8019880at2"/>
<comment type="caution">
    <text evidence="1">The sequence shown here is derived from an EMBL/GenBank/DDBJ whole genome shotgun (WGS) entry which is preliminary data.</text>
</comment>
<gene>
    <name evidence="1" type="ORF">D3272_15250</name>
</gene>
<keyword evidence="2" id="KW-1185">Reference proteome</keyword>
<evidence type="ECO:0008006" key="3">
    <source>
        <dbReference type="Google" id="ProtNLM"/>
    </source>
</evidence>
<protein>
    <recommendedName>
        <fullName evidence="3">Antibiotic biosynthesis monooxygenase</fullName>
    </recommendedName>
</protein>